<accession>A0A520KZ49</accession>
<name>A0A520KZ49_9EURY</name>
<evidence type="ECO:0000313" key="2">
    <source>
        <dbReference type="Proteomes" id="UP000320766"/>
    </source>
</evidence>
<gene>
    <name evidence="1" type="ORF">EF807_00170</name>
</gene>
<comment type="caution">
    <text evidence="1">The sequence shown here is derived from an EMBL/GenBank/DDBJ whole genome shotgun (WGS) entry which is preliminary data.</text>
</comment>
<sequence length="110" mass="12523">MPEESLRDRILREIRSGDGVLQKDLGNKFGITSSICSKILIQLERGGLIKREWVKVGKSRVYKITPVKRELFNSLFSGDEMSACIGCFKDCDPRYCASLNKWIEKLPLAK</sequence>
<dbReference type="InterPro" id="IPR036390">
    <property type="entry name" value="WH_DNA-bd_sf"/>
</dbReference>
<protein>
    <recommendedName>
        <fullName evidence="3">Winged helix-turn-helix transcriptional regulator</fullName>
    </recommendedName>
</protein>
<dbReference type="Gene3D" id="1.10.10.10">
    <property type="entry name" value="Winged helix-like DNA-binding domain superfamily/Winged helix DNA-binding domain"/>
    <property type="match status" value="1"/>
</dbReference>
<dbReference type="AlphaFoldDB" id="A0A520KZ49"/>
<evidence type="ECO:0008006" key="3">
    <source>
        <dbReference type="Google" id="ProtNLM"/>
    </source>
</evidence>
<proteinExistence type="predicted"/>
<dbReference type="InterPro" id="IPR011991">
    <property type="entry name" value="ArsR-like_HTH"/>
</dbReference>
<organism evidence="1 2">
    <name type="scientific">Candidatus Methanolliviera hydrocarbonicum</name>
    <dbReference type="NCBI Taxonomy" id="2491085"/>
    <lineage>
        <taxon>Archaea</taxon>
        <taxon>Methanobacteriati</taxon>
        <taxon>Methanobacteriota</taxon>
        <taxon>Candidatus Methanoliparia</taxon>
        <taxon>Candidatus Methanoliparales</taxon>
        <taxon>Candidatus Methanollivieraceae</taxon>
        <taxon>Candidatus Methanolliviera</taxon>
    </lineage>
</organism>
<dbReference type="InterPro" id="IPR036388">
    <property type="entry name" value="WH-like_DNA-bd_sf"/>
</dbReference>
<dbReference type="EMBL" id="RXIL01000001">
    <property type="protein sequence ID" value="RZN73921.1"/>
    <property type="molecule type" value="Genomic_DNA"/>
</dbReference>
<dbReference type="CDD" id="cd00090">
    <property type="entry name" value="HTH_ARSR"/>
    <property type="match status" value="1"/>
</dbReference>
<evidence type="ECO:0000313" key="1">
    <source>
        <dbReference type="EMBL" id="RZN73921.1"/>
    </source>
</evidence>
<dbReference type="SUPFAM" id="SSF46785">
    <property type="entry name" value="Winged helix' DNA-binding domain"/>
    <property type="match status" value="1"/>
</dbReference>
<dbReference type="Proteomes" id="UP000320766">
    <property type="component" value="Unassembled WGS sequence"/>
</dbReference>
<reference evidence="1 2" key="1">
    <citation type="journal article" date="2019" name="Nat. Microbiol.">
        <title>Wide diversity of methane and short-chain alkane metabolisms in uncultured archaea.</title>
        <authorList>
            <person name="Borrel G."/>
            <person name="Adam P.S."/>
            <person name="McKay L.J."/>
            <person name="Chen L.X."/>
            <person name="Sierra-Garcia I.N."/>
            <person name="Sieber C.M."/>
            <person name="Letourneur Q."/>
            <person name="Ghozlane A."/>
            <person name="Andersen G.L."/>
            <person name="Li W.J."/>
            <person name="Hallam S.J."/>
            <person name="Muyzer G."/>
            <person name="de Oliveira V.M."/>
            <person name="Inskeep W.P."/>
            <person name="Banfield J.F."/>
            <person name="Gribaldo S."/>
        </authorList>
    </citation>
    <scope>NUCLEOTIDE SEQUENCE [LARGE SCALE GENOMIC DNA]</scope>
    <source>
        <strain evidence="1">NM1b</strain>
    </source>
</reference>